<evidence type="ECO:0000313" key="2">
    <source>
        <dbReference type="EMBL" id="AGL84308.1"/>
    </source>
</evidence>
<organism evidence="2 3">
    <name type="scientific">Pseudomonas protegens (strain DSM 19095 / LMG 27888 / CFBP 6595 / CHA0)</name>
    <dbReference type="NCBI Taxonomy" id="1124983"/>
    <lineage>
        <taxon>Bacteria</taxon>
        <taxon>Pseudomonadati</taxon>
        <taxon>Pseudomonadota</taxon>
        <taxon>Gammaproteobacteria</taxon>
        <taxon>Pseudomonadales</taxon>
        <taxon>Pseudomonadaceae</taxon>
        <taxon>Pseudomonas</taxon>
    </lineage>
</organism>
<dbReference type="AlphaFoldDB" id="A0A2C9EL77"/>
<dbReference type="EMBL" id="CP003190">
    <property type="protein sequence ID" value="AGL84308.1"/>
    <property type="molecule type" value="Genomic_DNA"/>
</dbReference>
<proteinExistence type="predicted"/>
<evidence type="ECO:0000256" key="1">
    <source>
        <dbReference type="SAM" id="MobiDB-lite"/>
    </source>
</evidence>
<dbReference type="KEGG" id="pprc:PFLCHA0_c25370"/>
<sequence length="47" mass="5010">MPRTARLQGQKSVLGRYAQGRAIRPQASDPEDVRSGADGSGTRPWAG</sequence>
<protein>
    <submittedName>
        <fullName evidence="2">Uncharacterized protein</fullName>
    </submittedName>
</protein>
<dbReference type="HOGENOM" id="CLU_3172210_0_0_6"/>
<feature type="region of interest" description="Disordered" evidence="1">
    <location>
        <begin position="1"/>
        <end position="47"/>
    </location>
</feature>
<dbReference type="Proteomes" id="UP000013940">
    <property type="component" value="Chromosome"/>
</dbReference>
<name>A0A2C9EL77_PSEPH</name>
<reference evidence="3" key="1">
    <citation type="journal article" date="2014" name="Genome Announc.">
        <title>Full-genome sequence of the plant growth-promoting bacterium Pseudomonas protegens CHA0.</title>
        <authorList>
            <person name="Jousset A."/>
            <person name="Schuldes J."/>
            <person name="Keel C."/>
            <person name="Maurhofer M."/>
            <person name="Daniel R."/>
            <person name="Scheu S."/>
            <person name="Thuermer A."/>
        </authorList>
    </citation>
    <scope>NUCLEOTIDE SEQUENCE [LARGE SCALE GENOMIC DNA]</scope>
    <source>
        <strain evidence="3">DSM 19095 / LMG 27888 / CFBP 6595 / CHA0</strain>
    </source>
</reference>
<evidence type="ECO:0000313" key="3">
    <source>
        <dbReference type="Proteomes" id="UP000013940"/>
    </source>
</evidence>
<gene>
    <name evidence="2" type="ORF">PFLCHA0_c25370</name>
</gene>
<accession>A0A2C9EL77</accession>